<accession>A0A1H9BY18</accession>
<protein>
    <submittedName>
        <fullName evidence="4">D-Ala-D-Ala carboxypeptidase A. Serine peptidase. MEROPS family S11</fullName>
    </submittedName>
</protein>
<dbReference type="GO" id="GO:0009002">
    <property type="term" value="F:serine-type D-Ala-D-Ala carboxypeptidase activity"/>
    <property type="evidence" value="ECO:0007669"/>
    <property type="project" value="InterPro"/>
</dbReference>
<keyword evidence="4" id="KW-0121">Carboxypeptidase</keyword>
<dbReference type="SMART" id="SM00936">
    <property type="entry name" value="PBP5_C"/>
    <property type="match status" value="1"/>
</dbReference>
<evidence type="ECO:0000256" key="1">
    <source>
        <dbReference type="ARBA" id="ARBA00003217"/>
    </source>
</evidence>
<dbReference type="Gene3D" id="2.60.410.10">
    <property type="entry name" value="D-Ala-D-Ala carboxypeptidase, C-terminal domain"/>
    <property type="match status" value="1"/>
</dbReference>
<dbReference type="SUPFAM" id="SSF56601">
    <property type="entry name" value="beta-lactamase/transpeptidase-like"/>
    <property type="match status" value="1"/>
</dbReference>
<gene>
    <name evidence="4" type="ORF">SAMN04488558_103134</name>
</gene>
<dbReference type="InterPro" id="IPR037167">
    <property type="entry name" value="Peptidase_S11_C_sf"/>
</dbReference>
<dbReference type="Pfam" id="PF07943">
    <property type="entry name" value="PBP5_C"/>
    <property type="match status" value="1"/>
</dbReference>
<dbReference type="Proteomes" id="UP000198833">
    <property type="component" value="Unassembled WGS sequence"/>
</dbReference>
<proteinExistence type="predicted"/>
<keyword evidence="4" id="KW-0645">Protease</keyword>
<evidence type="ECO:0000313" key="4">
    <source>
        <dbReference type="EMBL" id="SEP93483.1"/>
    </source>
</evidence>
<reference evidence="4 5" key="1">
    <citation type="submission" date="2016-10" db="EMBL/GenBank/DDBJ databases">
        <authorList>
            <person name="de Groot N.N."/>
        </authorList>
    </citation>
    <scope>NUCLEOTIDE SEQUENCE [LARGE SCALE GENOMIC DNA]</scope>
    <source>
        <strain evidence="4 5">DSM 15695</strain>
    </source>
</reference>
<dbReference type="GO" id="GO:0006508">
    <property type="term" value="P:proteolysis"/>
    <property type="evidence" value="ECO:0007669"/>
    <property type="project" value="InterPro"/>
</dbReference>
<dbReference type="STRING" id="89093.SAMN04488558_103134"/>
<name>A0A1H9BY18_9LACT</name>
<dbReference type="OrthoDB" id="9791132at2"/>
<dbReference type="EMBL" id="FOEN01000003">
    <property type="protein sequence ID" value="SEP93483.1"/>
    <property type="molecule type" value="Genomic_DNA"/>
</dbReference>
<evidence type="ECO:0000256" key="2">
    <source>
        <dbReference type="SAM" id="SignalP"/>
    </source>
</evidence>
<keyword evidence="5" id="KW-1185">Reference proteome</keyword>
<dbReference type="InterPro" id="IPR012338">
    <property type="entry name" value="Beta-lactam/transpept-like"/>
</dbReference>
<evidence type="ECO:0000313" key="5">
    <source>
        <dbReference type="Proteomes" id="UP000198833"/>
    </source>
</evidence>
<dbReference type="Pfam" id="PF00768">
    <property type="entry name" value="Peptidase_S11"/>
    <property type="match status" value="1"/>
</dbReference>
<dbReference type="RefSeq" id="WP_092570926.1">
    <property type="nucleotide sequence ID" value="NZ_FOEN01000003.1"/>
</dbReference>
<dbReference type="InterPro" id="IPR012907">
    <property type="entry name" value="Peptidase_S11_C"/>
</dbReference>
<dbReference type="InterPro" id="IPR015956">
    <property type="entry name" value="Peniciliin-bd_prot_C_sf"/>
</dbReference>
<feature type="chain" id="PRO_5011749407" evidence="2">
    <location>
        <begin position="30"/>
        <end position="444"/>
    </location>
</feature>
<dbReference type="SUPFAM" id="SSF69189">
    <property type="entry name" value="Penicillin-binding protein associated domain"/>
    <property type="match status" value="1"/>
</dbReference>
<feature type="domain" description="Peptidase S11 D-Ala-D-Ala carboxypeptidase A C-terminal" evidence="3">
    <location>
        <begin position="304"/>
        <end position="405"/>
    </location>
</feature>
<evidence type="ECO:0000259" key="3">
    <source>
        <dbReference type="SMART" id="SM00936"/>
    </source>
</evidence>
<keyword evidence="2" id="KW-0732">Signal</keyword>
<dbReference type="InterPro" id="IPR001967">
    <property type="entry name" value="Peptidase_S11_N"/>
</dbReference>
<sequence>MKILKSKFILLSLLSLCLACFSPWSMAMAQTEVKVKAKGAMVIDLQVGQILAEQDSQENVEVGALSKALSLYLILKAVDNGEIQLSDSVPISDQAYDLSQDYDIYNVPLRQDFNYTVEELVESVAVTGANGSMLALAEFHSGSEQAFVKEMRAQLAEWEYDGAEIYNCTGLASDFDPGDPETMDQGSVNKMSAAACATASFHLLQVFPELLEYSQQGEAVFKQDTDDPYEMSSPNEMLADGGQEYPGVSGLFLGASAKDGYSAMITAEKNGLAVLSVVLGTDHKDSNRRYNESKKLLDAVYAMYVSTPVIRQGQEVTQMAQVKVNDGKDDYASLEYGEALVLATPIIDTAPRMTYHFMANEEIMDPNGKLQAPVKAGTEIGQMVIDVEGQKSKFLKLSTGNTVSVKVKTSIEEVNWFEKTVKGIGQTVDASWEATRKFFTDLFN</sequence>
<dbReference type="Gene3D" id="3.40.710.10">
    <property type="entry name" value="DD-peptidase/beta-lactamase superfamily"/>
    <property type="match status" value="1"/>
</dbReference>
<dbReference type="AlphaFoldDB" id="A0A1H9BY18"/>
<feature type="signal peptide" evidence="2">
    <location>
        <begin position="1"/>
        <end position="29"/>
    </location>
</feature>
<organism evidence="4 5">
    <name type="scientific">Ignavigranum ruoffiae</name>
    <dbReference type="NCBI Taxonomy" id="89093"/>
    <lineage>
        <taxon>Bacteria</taxon>
        <taxon>Bacillati</taxon>
        <taxon>Bacillota</taxon>
        <taxon>Bacilli</taxon>
        <taxon>Lactobacillales</taxon>
        <taxon>Aerococcaceae</taxon>
        <taxon>Ignavigranum</taxon>
    </lineage>
</organism>
<keyword evidence="4" id="KW-0378">Hydrolase</keyword>
<comment type="function">
    <text evidence="1">Removes C-terminal D-alanyl residues from sugar-peptide cell wall precursors.</text>
</comment>